<protein>
    <submittedName>
        <fullName evidence="16">Diacylglycerol kinase family protein</fullName>
        <ecNumber evidence="16">2.7.1.-</ecNumber>
    </submittedName>
</protein>
<evidence type="ECO:0000256" key="13">
    <source>
        <dbReference type="ARBA" id="ARBA00023209"/>
    </source>
</evidence>
<keyword evidence="13" id="KW-0594">Phospholipid biosynthesis</keyword>
<dbReference type="InterPro" id="IPR033717">
    <property type="entry name" value="UDPK"/>
</dbReference>
<dbReference type="RefSeq" id="WP_390353766.1">
    <property type="nucleotide sequence ID" value="NZ_JBHUIZ010000003.1"/>
</dbReference>
<dbReference type="GO" id="GO:0016301">
    <property type="term" value="F:kinase activity"/>
    <property type="evidence" value="ECO:0007669"/>
    <property type="project" value="UniProtKB-KW"/>
</dbReference>
<evidence type="ECO:0000256" key="8">
    <source>
        <dbReference type="ARBA" id="ARBA00022777"/>
    </source>
</evidence>
<evidence type="ECO:0000256" key="12">
    <source>
        <dbReference type="ARBA" id="ARBA00023136"/>
    </source>
</evidence>
<keyword evidence="6 15" id="KW-0812">Transmembrane</keyword>
<feature type="transmembrane region" description="Helical" evidence="15">
    <location>
        <begin position="30"/>
        <end position="48"/>
    </location>
</feature>
<dbReference type="Gene3D" id="1.10.287.3610">
    <property type="match status" value="1"/>
</dbReference>
<dbReference type="InterPro" id="IPR000829">
    <property type="entry name" value="DAGK"/>
</dbReference>
<keyword evidence="9" id="KW-0067">ATP-binding</keyword>
<dbReference type="Pfam" id="PF01219">
    <property type="entry name" value="DAGK_prokar"/>
    <property type="match status" value="1"/>
</dbReference>
<evidence type="ECO:0000256" key="7">
    <source>
        <dbReference type="ARBA" id="ARBA00022741"/>
    </source>
</evidence>
<keyword evidence="14" id="KW-1208">Phospholipid metabolism</keyword>
<dbReference type="EMBL" id="JAWDIP010000004">
    <property type="protein sequence ID" value="MDY0396713.1"/>
    <property type="molecule type" value="Genomic_DNA"/>
</dbReference>
<keyword evidence="7" id="KW-0547">Nucleotide-binding</keyword>
<evidence type="ECO:0000313" key="16">
    <source>
        <dbReference type="EMBL" id="MDY0396713.1"/>
    </source>
</evidence>
<comment type="subcellular location">
    <subcellularLocation>
        <location evidence="1">Cell membrane</location>
        <topology evidence="1">Multi-pass membrane protein</topology>
    </subcellularLocation>
</comment>
<keyword evidence="10 15" id="KW-1133">Transmembrane helix</keyword>
<sequence>MKDSKKKQIGFQYALNGIWQVVRTERNFRIHIFIFLLVVIFGFCLQLTAVQWCLVLGVSGLVFVAEMINTTVERLIDYMKPEIHPQAKAIKDIAAGAVLMAALTAAVIGLLVFIPKFLHLLH</sequence>
<keyword evidence="8 16" id="KW-0418">Kinase</keyword>
<feature type="transmembrane region" description="Helical" evidence="15">
    <location>
        <begin position="93"/>
        <end position="114"/>
    </location>
</feature>
<gene>
    <name evidence="16" type="ORF">RWE15_23470</name>
</gene>
<keyword evidence="3" id="KW-1003">Cell membrane</keyword>
<evidence type="ECO:0000313" key="17">
    <source>
        <dbReference type="Proteomes" id="UP001281447"/>
    </source>
</evidence>
<dbReference type="PANTHER" id="PTHR34299:SF1">
    <property type="entry name" value="DIACYLGLYCEROL KINASE"/>
    <property type="match status" value="1"/>
</dbReference>
<evidence type="ECO:0000256" key="10">
    <source>
        <dbReference type="ARBA" id="ARBA00022989"/>
    </source>
</evidence>
<dbReference type="EC" id="2.7.1.-" evidence="16"/>
<dbReference type="CDD" id="cd14265">
    <property type="entry name" value="UDPK_IM_like"/>
    <property type="match status" value="1"/>
</dbReference>
<evidence type="ECO:0000256" key="1">
    <source>
        <dbReference type="ARBA" id="ARBA00004651"/>
    </source>
</evidence>
<evidence type="ECO:0000256" key="14">
    <source>
        <dbReference type="ARBA" id="ARBA00023264"/>
    </source>
</evidence>
<comment type="caution">
    <text evidence="16">The sequence shown here is derived from an EMBL/GenBank/DDBJ whole genome shotgun (WGS) entry which is preliminary data.</text>
</comment>
<evidence type="ECO:0000256" key="4">
    <source>
        <dbReference type="ARBA" id="ARBA00022516"/>
    </source>
</evidence>
<feature type="transmembrane region" description="Helical" evidence="15">
    <location>
        <begin position="54"/>
        <end position="72"/>
    </location>
</feature>
<organism evidence="16 17">
    <name type="scientific">Tigheibacillus halophilus</name>
    <dbReference type="NCBI Taxonomy" id="361280"/>
    <lineage>
        <taxon>Bacteria</taxon>
        <taxon>Bacillati</taxon>
        <taxon>Bacillota</taxon>
        <taxon>Bacilli</taxon>
        <taxon>Bacillales</taxon>
        <taxon>Bacillaceae</taxon>
        <taxon>Tigheibacillus</taxon>
    </lineage>
</organism>
<proteinExistence type="inferred from homology"/>
<keyword evidence="5 16" id="KW-0808">Transferase</keyword>
<keyword evidence="4" id="KW-0444">Lipid biosynthesis</keyword>
<dbReference type="PANTHER" id="PTHR34299">
    <property type="entry name" value="DIACYLGLYCEROL KINASE"/>
    <property type="match status" value="1"/>
</dbReference>
<reference evidence="16 17" key="1">
    <citation type="submission" date="2023-10" db="EMBL/GenBank/DDBJ databases">
        <title>Virgibacillus halophilus 5B73C genome.</title>
        <authorList>
            <person name="Miliotis G."/>
            <person name="Sengupta P."/>
            <person name="Hameed A."/>
            <person name="Chuvochina M."/>
            <person name="Mcdonagh F."/>
            <person name="Simpson A.C."/>
            <person name="Singh N.K."/>
            <person name="Rekha P.D."/>
            <person name="Raman K."/>
            <person name="Hugenholtz P."/>
            <person name="Venkateswaran K."/>
        </authorList>
    </citation>
    <scope>NUCLEOTIDE SEQUENCE [LARGE SCALE GENOMIC DNA]</scope>
    <source>
        <strain evidence="16 17">5B73C</strain>
    </source>
</reference>
<dbReference type="Proteomes" id="UP001281447">
    <property type="component" value="Unassembled WGS sequence"/>
</dbReference>
<evidence type="ECO:0000256" key="2">
    <source>
        <dbReference type="ARBA" id="ARBA00005967"/>
    </source>
</evidence>
<keyword evidence="11" id="KW-0443">Lipid metabolism</keyword>
<dbReference type="InterPro" id="IPR036945">
    <property type="entry name" value="DAGK_sf"/>
</dbReference>
<evidence type="ECO:0000256" key="11">
    <source>
        <dbReference type="ARBA" id="ARBA00023098"/>
    </source>
</evidence>
<keyword evidence="12 15" id="KW-0472">Membrane</keyword>
<keyword evidence="17" id="KW-1185">Reference proteome</keyword>
<evidence type="ECO:0000256" key="15">
    <source>
        <dbReference type="SAM" id="Phobius"/>
    </source>
</evidence>
<evidence type="ECO:0000256" key="5">
    <source>
        <dbReference type="ARBA" id="ARBA00022679"/>
    </source>
</evidence>
<name>A0ABU5CBP3_9BACI</name>
<evidence type="ECO:0000256" key="9">
    <source>
        <dbReference type="ARBA" id="ARBA00022840"/>
    </source>
</evidence>
<evidence type="ECO:0000256" key="3">
    <source>
        <dbReference type="ARBA" id="ARBA00022475"/>
    </source>
</evidence>
<accession>A0ABU5CBP3</accession>
<comment type="similarity">
    <text evidence="2">Belongs to the bacterial diacylglycerol kinase family.</text>
</comment>
<evidence type="ECO:0000256" key="6">
    <source>
        <dbReference type="ARBA" id="ARBA00022692"/>
    </source>
</evidence>